<reference evidence="1 2" key="1">
    <citation type="journal article" date="2024" name="Commun. Biol.">
        <title>Comparative genomic analysis of thermophilic fungi reveals convergent evolutionary adaptations and gene losses.</title>
        <authorList>
            <person name="Steindorff A.S."/>
            <person name="Aguilar-Pontes M.V."/>
            <person name="Robinson A.J."/>
            <person name="Andreopoulos B."/>
            <person name="LaButti K."/>
            <person name="Kuo A."/>
            <person name="Mondo S."/>
            <person name="Riley R."/>
            <person name="Otillar R."/>
            <person name="Haridas S."/>
            <person name="Lipzen A."/>
            <person name="Grimwood J."/>
            <person name="Schmutz J."/>
            <person name="Clum A."/>
            <person name="Reid I.D."/>
            <person name="Moisan M.C."/>
            <person name="Butler G."/>
            <person name="Nguyen T.T.M."/>
            <person name="Dewar K."/>
            <person name="Conant G."/>
            <person name="Drula E."/>
            <person name="Henrissat B."/>
            <person name="Hansel C."/>
            <person name="Singer S."/>
            <person name="Hutchinson M.I."/>
            <person name="de Vries R.P."/>
            <person name="Natvig D.O."/>
            <person name="Powell A.J."/>
            <person name="Tsang A."/>
            <person name="Grigoriev I.V."/>
        </authorList>
    </citation>
    <scope>NUCLEOTIDE SEQUENCE [LARGE SCALE GENOMIC DNA]</scope>
    <source>
        <strain evidence="1 2">CBS 494.80</strain>
    </source>
</reference>
<evidence type="ECO:0000313" key="1">
    <source>
        <dbReference type="EMBL" id="KAL2069619.1"/>
    </source>
</evidence>
<evidence type="ECO:0000313" key="2">
    <source>
        <dbReference type="Proteomes" id="UP001595075"/>
    </source>
</evidence>
<accession>A0ABR4CKD8</accession>
<name>A0ABR4CKD8_9HELO</name>
<sequence>MDELQDPRAPFHEMTCFGQHLSLIPTPNHTTIVVPCYCASKNFRDLDIPVLADFPRSENHYFLSHNFTPSK</sequence>
<protein>
    <submittedName>
        <fullName evidence="1">Uncharacterized protein</fullName>
    </submittedName>
</protein>
<organism evidence="1 2">
    <name type="scientific">Oculimacula yallundae</name>
    <dbReference type="NCBI Taxonomy" id="86028"/>
    <lineage>
        <taxon>Eukaryota</taxon>
        <taxon>Fungi</taxon>
        <taxon>Dikarya</taxon>
        <taxon>Ascomycota</taxon>
        <taxon>Pezizomycotina</taxon>
        <taxon>Leotiomycetes</taxon>
        <taxon>Helotiales</taxon>
        <taxon>Ploettnerulaceae</taxon>
        <taxon>Oculimacula</taxon>
    </lineage>
</organism>
<proteinExistence type="predicted"/>
<keyword evidence="2" id="KW-1185">Reference proteome</keyword>
<dbReference type="EMBL" id="JAZHXI010000007">
    <property type="protein sequence ID" value="KAL2069619.1"/>
    <property type="molecule type" value="Genomic_DNA"/>
</dbReference>
<gene>
    <name evidence="1" type="ORF">VTL71DRAFT_14298</name>
</gene>
<dbReference type="Proteomes" id="UP001595075">
    <property type="component" value="Unassembled WGS sequence"/>
</dbReference>
<comment type="caution">
    <text evidence="1">The sequence shown here is derived from an EMBL/GenBank/DDBJ whole genome shotgun (WGS) entry which is preliminary data.</text>
</comment>